<reference evidence="1 2" key="1">
    <citation type="submission" date="2019-06" db="EMBL/GenBank/DDBJ databases">
        <title>Whole genome shotgun sequence of Pseudonocardia hydrocarbonoxydans NBRC 14498.</title>
        <authorList>
            <person name="Hosoyama A."/>
            <person name="Uohara A."/>
            <person name="Ohji S."/>
            <person name="Ichikawa N."/>
        </authorList>
    </citation>
    <scope>NUCLEOTIDE SEQUENCE [LARGE SCALE GENOMIC DNA]</scope>
    <source>
        <strain evidence="1 2">NBRC 14498</strain>
    </source>
</reference>
<comment type="caution">
    <text evidence="1">The sequence shown here is derived from an EMBL/GenBank/DDBJ whole genome shotgun (WGS) entry which is preliminary data.</text>
</comment>
<organism evidence="1 2">
    <name type="scientific">Pseudonocardia hydrocarbonoxydans</name>
    <dbReference type="NCBI Taxonomy" id="76726"/>
    <lineage>
        <taxon>Bacteria</taxon>
        <taxon>Bacillati</taxon>
        <taxon>Actinomycetota</taxon>
        <taxon>Actinomycetes</taxon>
        <taxon>Pseudonocardiales</taxon>
        <taxon>Pseudonocardiaceae</taxon>
        <taxon>Pseudonocardia</taxon>
    </lineage>
</organism>
<dbReference type="InterPro" id="IPR038056">
    <property type="entry name" value="YjbR-like_sf"/>
</dbReference>
<dbReference type="Pfam" id="PF04237">
    <property type="entry name" value="YjbR"/>
    <property type="match status" value="1"/>
</dbReference>
<keyword evidence="2" id="KW-1185">Reference proteome</keyword>
<dbReference type="InterPro" id="IPR058532">
    <property type="entry name" value="YjbR/MT2646/Rv2570-like"/>
</dbReference>
<gene>
    <name evidence="1" type="ORF">PHY01_25250</name>
</gene>
<dbReference type="Gene3D" id="3.90.1150.30">
    <property type="match status" value="1"/>
</dbReference>
<proteinExistence type="predicted"/>
<sequence length="134" mass="14424">MSAPVERLRALCLALPAVTERISHGEPTWFVQPGRTGKVFVSLADHHHDDRLGFWCAAPPGVQEELVAAEPGRFFRPPYVGGRGWLGVWLDVGAGPDGLDWAEIAEIVTDAYLVVAPRRLADEVRARTGGTGGG</sequence>
<dbReference type="EMBL" id="BJNG01000017">
    <property type="protein sequence ID" value="GEC20242.1"/>
    <property type="molecule type" value="Genomic_DNA"/>
</dbReference>
<dbReference type="RefSeq" id="WP_141278753.1">
    <property type="nucleotide sequence ID" value="NZ_BAAARZ010000050.1"/>
</dbReference>
<evidence type="ECO:0000313" key="2">
    <source>
        <dbReference type="Proteomes" id="UP000320338"/>
    </source>
</evidence>
<protein>
    <submittedName>
        <fullName evidence="1">Phosphoribosylglycinamide formyltransferase</fullName>
    </submittedName>
</protein>
<dbReference type="Proteomes" id="UP000320338">
    <property type="component" value="Unassembled WGS sequence"/>
</dbReference>
<dbReference type="AlphaFoldDB" id="A0A4Y3WMT0"/>
<dbReference type="GO" id="GO:0016740">
    <property type="term" value="F:transferase activity"/>
    <property type="evidence" value="ECO:0007669"/>
    <property type="project" value="UniProtKB-KW"/>
</dbReference>
<keyword evidence="1" id="KW-0808">Transferase</keyword>
<dbReference type="SUPFAM" id="SSF142906">
    <property type="entry name" value="YjbR-like"/>
    <property type="match status" value="1"/>
</dbReference>
<dbReference type="OrthoDB" id="8479417at2"/>
<accession>A0A4Y3WMT0</accession>
<evidence type="ECO:0000313" key="1">
    <source>
        <dbReference type="EMBL" id="GEC20242.1"/>
    </source>
</evidence>
<name>A0A4Y3WMT0_9PSEU</name>